<reference evidence="6" key="2">
    <citation type="journal article" date="2023" name="Microbiome">
        <title>Synthase-selected sorting approach identifies a beta-lactone synthase in a nudibranch symbiotic bacterium.</title>
        <authorList>
            <person name="Dzunkova M."/>
            <person name="La Clair J.J."/>
            <person name="Tyml T."/>
            <person name="Doud D."/>
            <person name="Schulz F."/>
            <person name="Piquer-Esteban S."/>
            <person name="Porcel Sanchis D."/>
            <person name="Osborn A."/>
            <person name="Robinson D."/>
            <person name="Louie K.B."/>
            <person name="Bowen B.P."/>
            <person name="Bowers R.M."/>
            <person name="Lee J."/>
            <person name="Arnau V."/>
            <person name="Diaz-Villanueva W."/>
            <person name="Stepanauskas R."/>
            <person name="Gosliner T."/>
            <person name="Date S.V."/>
            <person name="Northen T.R."/>
            <person name="Cheng J.F."/>
            <person name="Burkart M.D."/>
            <person name="Woyke T."/>
        </authorList>
    </citation>
    <scope>NUCLEOTIDE SEQUENCE</scope>
    <source>
        <strain evidence="6">Df01</strain>
    </source>
</reference>
<dbReference type="PRINTS" id="PR00719">
    <property type="entry name" value="LMWPTPASE"/>
</dbReference>
<dbReference type="Gene3D" id="3.40.50.2300">
    <property type="match status" value="1"/>
</dbReference>
<name>A0ABT7QN28_9GAMM</name>
<dbReference type="InterPro" id="IPR036196">
    <property type="entry name" value="Ptyr_pPase_sf"/>
</dbReference>
<protein>
    <recommendedName>
        <fullName evidence="2">protein-tyrosine-phosphatase</fullName>
        <ecNumber evidence="2">3.1.3.48</ecNumber>
    </recommendedName>
</protein>
<evidence type="ECO:0000256" key="4">
    <source>
        <dbReference type="ARBA" id="ARBA00022912"/>
    </source>
</evidence>
<sequence length="148" mass="16432">MKILFVCTGNICRSPSAEAILRKYCNDAGLKWTIDSAGTGGWHEGEAPDSRAQQAAEARGYDMRGITARSLCVNDYVQFDRIYAMTEEHYRFLRANAPAQCPADLILFMGIVKENTDVPDPYYGGDAGFERMIDMLEQGCGALIEQFS</sequence>
<dbReference type="Proteomes" id="UP001168167">
    <property type="component" value="Unassembled WGS sequence"/>
</dbReference>
<dbReference type="SMART" id="SM00226">
    <property type="entry name" value="LMWPc"/>
    <property type="match status" value="1"/>
</dbReference>
<dbReference type="CDD" id="cd16343">
    <property type="entry name" value="LMWPTP"/>
    <property type="match status" value="1"/>
</dbReference>
<dbReference type="InterPro" id="IPR017867">
    <property type="entry name" value="Tyr_phospatase_low_mol_wt"/>
</dbReference>
<dbReference type="Pfam" id="PF01451">
    <property type="entry name" value="LMWPc"/>
    <property type="match status" value="1"/>
</dbReference>
<evidence type="ECO:0000313" key="7">
    <source>
        <dbReference type="Proteomes" id="UP001168167"/>
    </source>
</evidence>
<evidence type="ECO:0000256" key="3">
    <source>
        <dbReference type="ARBA" id="ARBA00022801"/>
    </source>
</evidence>
<keyword evidence="4" id="KW-0904">Protein phosphatase</keyword>
<dbReference type="EMBL" id="JANQAO010000003">
    <property type="protein sequence ID" value="MDM5148103.1"/>
    <property type="molecule type" value="Genomic_DNA"/>
</dbReference>
<dbReference type="PANTHER" id="PTHR11717:SF7">
    <property type="entry name" value="LOW MOLECULAR WEIGHT PHOSPHOTYROSINE PROTEIN PHOSPHATASE"/>
    <property type="match status" value="1"/>
</dbReference>
<comment type="caution">
    <text evidence="6">The sequence shown here is derived from an EMBL/GenBank/DDBJ whole genome shotgun (WGS) entry which is preliminary data.</text>
</comment>
<dbReference type="EC" id="3.1.3.48" evidence="2"/>
<organism evidence="6 7">
    <name type="scientific">Candidatus Doriopsillibacter californiensis</name>
    <dbReference type="NCBI Taxonomy" id="2970740"/>
    <lineage>
        <taxon>Bacteria</taxon>
        <taxon>Pseudomonadati</taxon>
        <taxon>Pseudomonadota</taxon>
        <taxon>Gammaproteobacteria</taxon>
        <taxon>Candidatus Tethybacterales</taxon>
        <taxon>Candidatus Persebacteraceae</taxon>
        <taxon>Candidatus Doriopsillibacter</taxon>
    </lineage>
</organism>
<keyword evidence="3" id="KW-0378">Hydrolase</keyword>
<evidence type="ECO:0000313" key="6">
    <source>
        <dbReference type="EMBL" id="MDM5148103.1"/>
    </source>
</evidence>
<proteinExistence type="inferred from homology"/>
<evidence type="ECO:0000256" key="1">
    <source>
        <dbReference type="ARBA" id="ARBA00011063"/>
    </source>
</evidence>
<keyword evidence="7" id="KW-1185">Reference proteome</keyword>
<dbReference type="InterPro" id="IPR023485">
    <property type="entry name" value="Ptyr_pPase"/>
</dbReference>
<accession>A0ABT7QN28</accession>
<reference evidence="6" key="1">
    <citation type="submission" date="2022-08" db="EMBL/GenBank/DDBJ databases">
        <authorList>
            <person name="Dzunkova M."/>
            <person name="La Clair J."/>
            <person name="Tyml T."/>
            <person name="Doud D."/>
            <person name="Schulz F."/>
            <person name="Piquer S."/>
            <person name="Porcel Sanchis D."/>
            <person name="Osborn A."/>
            <person name="Robinson D."/>
            <person name="Louie K.B."/>
            <person name="Bowen B.P."/>
            <person name="Bowers R."/>
            <person name="Lee J."/>
            <person name="Arnau Llombart V."/>
            <person name="Diaz Villanueva W."/>
            <person name="Gosliner T."/>
            <person name="Northen T."/>
            <person name="Cheng J.-F."/>
            <person name="Burkart M.D."/>
            <person name="Woyke T."/>
        </authorList>
    </citation>
    <scope>NUCLEOTIDE SEQUENCE</scope>
    <source>
        <strain evidence="6">Df01</strain>
    </source>
</reference>
<gene>
    <name evidence="6" type="ORF">NQX30_06975</name>
</gene>
<feature type="domain" description="Phosphotyrosine protein phosphatase I" evidence="5">
    <location>
        <begin position="1"/>
        <end position="146"/>
    </location>
</feature>
<dbReference type="InterPro" id="IPR050438">
    <property type="entry name" value="LMW_PTPase"/>
</dbReference>
<dbReference type="PANTHER" id="PTHR11717">
    <property type="entry name" value="LOW MOLECULAR WEIGHT PROTEIN TYROSINE PHOSPHATASE"/>
    <property type="match status" value="1"/>
</dbReference>
<evidence type="ECO:0000256" key="2">
    <source>
        <dbReference type="ARBA" id="ARBA00013064"/>
    </source>
</evidence>
<evidence type="ECO:0000259" key="5">
    <source>
        <dbReference type="SMART" id="SM00226"/>
    </source>
</evidence>
<comment type="similarity">
    <text evidence="1">Belongs to the low molecular weight phosphotyrosine protein phosphatase family.</text>
</comment>
<dbReference type="SUPFAM" id="SSF52788">
    <property type="entry name" value="Phosphotyrosine protein phosphatases I"/>
    <property type="match status" value="1"/>
</dbReference>